<dbReference type="EMBL" id="JABBWK010000299">
    <property type="protein sequence ID" value="KAG1885906.1"/>
    <property type="molecule type" value="Genomic_DNA"/>
</dbReference>
<keyword evidence="3" id="KW-1185">Reference proteome</keyword>
<sequence>MNLSSKIKTPHTCTRICIQTRGSTSELMWIGIHARGSTSGFRTHVDFSSVVQYDFGRDMNLSSKIKTPRILVPGFVSRLVDRHPNSCGLASTLVDRHPDSGLMWILAQRKLIKRTIFTDHLKILTDRQDELLQQLVGLTKEGFSKAQGRRALLLGVCHLHLSGSTSCPFVHPCLYTVHVCLTFYTSPHLTSPLTPLTECRKEKPKNKSGADTSLVFTNPEHGATT</sequence>
<accession>A0AAD4DNB8</accession>
<evidence type="ECO:0000313" key="2">
    <source>
        <dbReference type="EMBL" id="KAG1885906.1"/>
    </source>
</evidence>
<comment type="caution">
    <text evidence="2">The sequence shown here is derived from an EMBL/GenBank/DDBJ whole genome shotgun (WGS) entry which is preliminary data.</text>
</comment>
<evidence type="ECO:0000256" key="1">
    <source>
        <dbReference type="SAM" id="MobiDB-lite"/>
    </source>
</evidence>
<reference evidence="2" key="1">
    <citation type="journal article" date="2020" name="New Phytol.">
        <title>Comparative genomics reveals dynamic genome evolution in host specialist ectomycorrhizal fungi.</title>
        <authorList>
            <person name="Lofgren L.A."/>
            <person name="Nguyen N.H."/>
            <person name="Vilgalys R."/>
            <person name="Ruytinx J."/>
            <person name="Liao H.L."/>
            <person name="Branco S."/>
            <person name="Kuo A."/>
            <person name="LaButti K."/>
            <person name="Lipzen A."/>
            <person name="Andreopoulos W."/>
            <person name="Pangilinan J."/>
            <person name="Riley R."/>
            <person name="Hundley H."/>
            <person name="Na H."/>
            <person name="Barry K."/>
            <person name="Grigoriev I.V."/>
            <person name="Stajich J.E."/>
            <person name="Kennedy P.G."/>
        </authorList>
    </citation>
    <scope>NUCLEOTIDE SEQUENCE</scope>
    <source>
        <strain evidence="2">FC203</strain>
    </source>
</reference>
<protein>
    <submittedName>
        <fullName evidence="2">Uncharacterized protein</fullName>
    </submittedName>
</protein>
<evidence type="ECO:0000313" key="3">
    <source>
        <dbReference type="Proteomes" id="UP001195769"/>
    </source>
</evidence>
<dbReference type="GeneID" id="64663181"/>
<proteinExistence type="predicted"/>
<dbReference type="Proteomes" id="UP001195769">
    <property type="component" value="Unassembled WGS sequence"/>
</dbReference>
<name>A0AAD4DNB8_9AGAM</name>
<dbReference type="AlphaFoldDB" id="A0AAD4DNB8"/>
<organism evidence="2 3">
    <name type="scientific">Suillus fuscotomentosus</name>
    <dbReference type="NCBI Taxonomy" id="1912939"/>
    <lineage>
        <taxon>Eukaryota</taxon>
        <taxon>Fungi</taxon>
        <taxon>Dikarya</taxon>
        <taxon>Basidiomycota</taxon>
        <taxon>Agaricomycotina</taxon>
        <taxon>Agaricomycetes</taxon>
        <taxon>Agaricomycetidae</taxon>
        <taxon>Boletales</taxon>
        <taxon>Suillineae</taxon>
        <taxon>Suillaceae</taxon>
        <taxon>Suillus</taxon>
    </lineage>
</organism>
<gene>
    <name evidence="2" type="ORF">F5891DRAFT_1201441</name>
</gene>
<feature type="region of interest" description="Disordered" evidence="1">
    <location>
        <begin position="200"/>
        <end position="225"/>
    </location>
</feature>
<dbReference type="RefSeq" id="XP_041216492.1">
    <property type="nucleotide sequence ID" value="XM_041368883.1"/>
</dbReference>